<dbReference type="InterPro" id="IPR011701">
    <property type="entry name" value="MFS"/>
</dbReference>
<dbReference type="EMBL" id="SOAM01000001">
    <property type="protein sequence ID" value="TDS80469.1"/>
    <property type="molecule type" value="Genomic_DNA"/>
</dbReference>
<feature type="transmembrane region" description="Helical" evidence="6">
    <location>
        <begin position="148"/>
        <end position="172"/>
    </location>
</feature>
<dbReference type="Pfam" id="PF07690">
    <property type="entry name" value="MFS_1"/>
    <property type="match status" value="1"/>
</dbReference>
<feature type="transmembrane region" description="Helical" evidence="6">
    <location>
        <begin position="320"/>
        <end position="342"/>
    </location>
</feature>
<gene>
    <name evidence="7" type="ORF">CLV52_1035</name>
</gene>
<organism evidence="7 8">
    <name type="scientific">Amnibacterium kyonggiense</name>
    <dbReference type="NCBI Taxonomy" id="595671"/>
    <lineage>
        <taxon>Bacteria</taxon>
        <taxon>Bacillati</taxon>
        <taxon>Actinomycetota</taxon>
        <taxon>Actinomycetes</taxon>
        <taxon>Micrococcales</taxon>
        <taxon>Microbacteriaceae</taxon>
        <taxon>Amnibacterium</taxon>
    </lineage>
</organism>
<feature type="transmembrane region" description="Helical" evidence="6">
    <location>
        <begin position="178"/>
        <end position="199"/>
    </location>
</feature>
<feature type="transmembrane region" description="Helical" evidence="6">
    <location>
        <begin position="384"/>
        <end position="402"/>
    </location>
</feature>
<dbReference type="Gene3D" id="1.20.1250.20">
    <property type="entry name" value="MFS general substrate transporter like domains"/>
    <property type="match status" value="2"/>
</dbReference>
<feature type="transmembrane region" description="Helical" evidence="6">
    <location>
        <begin position="21"/>
        <end position="48"/>
    </location>
</feature>
<proteinExistence type="predicted"/>
<evidence type="ECO:0000256" key="6">
    <source>
        <dbReference type="SAM" id="Phobius"/>
    </source>
</evidence>
<dbReference type="AlphaFoldDB" id="A0A4R7FS24"/>
<dbReference type="PANTHER" id="PTHR23513">
    <property type="entry name" value="INTEGRAL MEMBRANE EFFLUX PROTEIN-RELATED"/>
    <property type="match status" value="1"/>
</dbReference>
<evidence type="ECO:0000256" key="3">
    <source>
        <dbReference type="ARBA" id="ARBA00022692"/>
    </source>
</evidence>
<evidence type="ECO:0000256" key="4">
    <source>
        <dbReference type="ARBA" id="ARBA00022989"/>
    </source>
</evidence>
<comment type="caution">
    <text evidence="7">The sequence shown here is derived from an EMBL/GenBank/DDBJ whole genome shotgun (WGS) entry which is preliminary data.</text>
</comment>
<accession>A0A4R7FS24</accession>
<feature type="transmembrane region" description="Helical" evidence="6">
    <location>
        <begin position="230"/>
        <end position="252"/>
    </location>
</feature>
<evidence type="ECO:0000256" key="2">
    <source>
        <dbReference type="ARBA" id="ARBA00022475"/>
    </source>
</evidence>
<name>A0A4R7FS24_9MICO</name>
<keyword evidence="3 6" id="KW-0812">Transmembrane</keyword>
<evidence type="ECO:0000313" key="7">
    <source>
        <dbReference type="EMBL" id="TDS80469.1"/>
    </source>
</evidence>
<dbReference type="GO" id="GO:0005886">
    <property type="term" value="C:plasma membrane"/>
    <property type="evidence" value="ECO:0007669"/>
    <property type="project" value="UniProtKB-SubCell"/>
</dbReference>
<feature type="transmembrane region" description="Helical" evidence="6">
    <location>
        <begin position="354"/>
        <end position="378"/>
    </location>
</feature>
<feature type="transmembrane region" description="Helical" evidence="6">
    <location>
        <begin position="88"/>
        <end position="108"/>
    </location>
</feature>
<reference evidence="7 8" key="1">
    <citation type="submission" date="2019-03" db="EMBL/GenBank/DDBJ databases">
        <title>Genomic Encyclopedia of Archaeal and Bacterial Type Strains, Phase II (KMG-II): from individual species to whole genera.</title>
        <authorList>
            <person name="Goeker M."/>
        </authorList>
    </citation>
    <scope>NUCLEOTIDE SEQUENCE [LARGE SCALE GENOMIC DNA]</scope>
    <source>
        <strain evidence="7 8">DSM 24782</strain>
    </source>
</reference>
<feature type="transmembrane region" description="Helical" evidence="6">
    <location>
        <begin position="54"/>
        <end position="76"/>
    </location>
</feature>
<keyword evidence="5 6" id="KW-0472">Membrane</keyword>
<feature type="transmembrane region" description="Helical" evidence="6">
    <location>
        <begin position="264"/>
        <end position="284"/>
    </location>
</feature>
<evidence type="ECO:0000313" key="8">
    <source>
        <dbReference type="Proteomes" id="UP000295344"/>
    </source>
</evidence>
<dbReference type="Proteomes" id="UP000295344">
    <property type="component" value="Unassembled WGS sequence"/>
</dbReference>
<evidence type="ECO:0000256" key="1">
    <source>
        <dbReference type="ARBA" id="ARBA00004651"/>
    </source>
</evidence>
<dbReference type="PANTHER" id="PTHR23513:SF11">
    <property type="entry name" value="STAPHYLOFERRIN A TRANSPORTER"/>
    <property type="match status" value="1"/>
</dbReference>
<comment type="subcellular location">
    <subcellularLocation>
        <location evidence="1">Cell membrane</location>
        <topology evidence="1">Multi-pass membrane protein</topology>
    </subcellularLocation>
</comment>
<evidence type="ECO:0000256" key="5">
    <source>
        <dbReference type="ARBA" id="ARBA00023136"/>
    </source>
</evidence>
<dbReference type="SUPFAM" id="SSF103473">
    <property type="entry name" value="MFS general substrate transporter"/>
    <property type="match status" value="1"/>
</dbReference>
<feature type="transmembrane region" description="Helical" evidence="6">
    <location>
        <begin position="114"/>
        <end position="136"/>
    </location>
</feature>
<keyword evidence="2" id="KW-1003">Cell membrane</keyword>
<dbReference type="InterPro" id="IPR036259">
    <property type="entry name" value="MFS_trans_sf"/>
</dbReference>
<feature type="transmembrane region" description="Helical" evidence="6">
    <location>
        <begin position="296"/>
        <end position="314"/>
    </location>
</feature>
<dbReference type="GO" id="GO:0022857">
    <property type="term" value="F:transmembrane transporter activity"/>
    <property type="evidence" value="ECO:0007669"/>
    <property type="project" value="InterPro"/>
</dbReference>
<keyword evidence="8" id="KW-1185">Reference proteome</keyword>
<protein>
    <submittedName>
        <fullName evidence="7">MFS transporter</fullName>
    </submittedName>
</protein>
<keyword evidence="4 6" id="KW-1133">Transmembrane helix</keyword>
<sequence length="419" mass="41025">MFRSPLVGGRWKAGAVAGRRAEAVYLAGAIPVRLVTNGAGVALALAAATRLDSVAIGGVLIAVLNAPSVVAAPVIGALTDAVGSPKRFMLGASVVLAAALVTAAFVGAVPLPLVILGLLAGGCVVPVFIGGLSAWVDEAMPGDHARGFAVDALSYNLAGIAGPAVVAGMSALLTATGALLALAAVMVAGGLLLQVLPIAGRGGAADPRSLARGVARATRHLVTHGPLARVVLAGAVVQLGAGMMPVVAVLVAVHRGLAESAGGLLLTAFSIGGVTGALLVAVPAITRRVAAVRPRLMMAVSFTATGVLTLLAAVSPSFALTAVALALSGLPDATGVAAMLRLRQEESPADVRAQVFVVAAGTRAVTAAIGAAVAGAVAGLDPSLLLGLVAVPWLTAAPILLARFRRPRADAAEAPTPAG</sequence>